<dbReference type="InterPro" id="IPR005151">
    <property type="entry name" value="Tail-specific_protease"/>
</dbReference>
<organism evidence="3 4">
    <name type="scientific">Inconstantimicrobium porci</name>
    <dbReference type="NCBI Taxonomy" id="2652291"/>
    <lineage>
        <taxon>Bacteria</taxon>
        <taxon>Bacillati</taxon>
        <taxon>Bacillota</taxon>
        <taxon>Clostridia</taxon>
        <taxon>Eubacteriales</taxon>
        <taxon>Clostridiaceae</taxon>
        <taxon>Inconstantimicrobium</taxon>
    </lineage>
</organism>
<comment type="caution">
    <text evidence="3">The sequence shown here is derived from an EMBL/GenBank/DDBJ whole genome shotgun (WGS) entry which is preliminary data.</text>
</comment>
<dbReference type="Gene3D" id="3.90.226.10">
    <property type="entry name" value="2-enoyl-CoA Hydratase, Chain A, domain 1"/>
    <property type="match status" value="1"/>
</dbReference>
<dbReference type="SUPFAM" id="SSF52096">
    <property type="entry name" value="ClpP/crotonase"/>
    <property type="match status" value="1"/>
</dbReference>
<evidence type="ECO:0000313" key="4">
    <source>
        <dbReference type="Proteomes" id="UP000460287"/>
    </source>
</evidence>
<dbReference type="GO" id="GO:0004175">
    <property type="term" value="F:endopeptidase activity"/>
    <property type="evidence" value="ECO:0007669"/>
    <property type="project" value="TreeGrafter"/>
</dbReference>
<feature type="transmembrane region" description="Helical" evidence="1">
    <location>
        <begin position="9"/>
        <end position="29"/>
    </location>
</feature>
<dbReference type="PANTHER" id="PTHR32060">
    <property type="entry name" value="TAIL-SPECIFIC PROTEASE"/>
    <property type="match status" value="1"/>
</dbReference>
<keyword evidence="1" id="KW-0812">Transmembrane</keyword>
<keyword evidence="4" id="KW-1185">Reference proteome</keyword>
<dbReference type="EMBL" id="VULX01000019">
    <property type="protein sequence ID" value="MSR91980.1"/>
    <property type="molecule type" value="Genomic_DNA"/>
</dbReference>
<dbReference type="GO" id="GO:0006508">
    <property type="term" value="P:proteolysis"/>
    <property type="evidence" value="ECO:0007669"/>
    <property type="project" value="InterPro"/>
</dbReference>
<dbReference type="PANTHER" id="PTHR32060:SF22">
    <property type="entry name" value="CARBOXYL-TERMINAL-PROCESSING PEPTIDASE 3, CHLOROPLASTIC"/>
    <property type="match status" value="1"/>
</dbReference>
<evidence type="ECO:0000256" key="1">
    <source>
        <dbReference type="SAM" id="Phobius"/>
    </source>
</evidence>
<dbReference type="AlphaFoldDB" id="A0A7X2T294"/>
<evidence type="ECO:0000313" key="3">
    <source>
        <dbReference type="EMBL" id="MSR91980.1"/>
    </source>
</evidence>
<reference evidence="3 4" key="1">
    <citation type="submission" date="2019-08" db="EMBL/GenBank/DDBJ databases">
        <title>In-depth cultivation of the pig gut microbiome towards novel bacterial diversity and tailored functional studies.</title>
        <authorList>
            <person name="Wylensek D."/>
            <person name="Hitch T.C.A."/>
            <person name="Clavel T."/>
        </authorList>
    </citation>
    <scope>NUCLEOTIDE SEQUENCE [LARGE SCALE GENOMIC DNA]</scope>
    <source>
        <strain evidence="3 4">WCA-383-APC-5B</strain>
    </source>
</reference>
<gene>
    <name evidence="3" type="ORF">FYJ33_11390</name>
</gene>
<dbReference type="Proteomes" id="UP000460287">
    <property type="component" value="Unassembled WGS sequence"/>
</dbReference>
<name>A0A7X2T294_9CLOT</name>
<dbReference type="Pfam" id="PF03572">
    <property type="entry name" value="Peptidase_S41"/>
    <property type="match status" value="1"/>
</dbReference>
<accession>A0A7X2T294</accession>
<feature type="domain" description="Tail specific protease" evidence="2">
    <location>
        <begin position="306"/>
        <end position="491"/>
    </location>
</feature>
<evidence type="ECO:0000259" key="2">
    <source>
        <dbReference type="Pfam" id="PF03572"/>
    </source>
</evidence>
<dbReference type="GO" id="GO:0008236">
    <property type="term" value="F:serine-type peptidase activity"/>
    <property type="evidence" value="ECO:0007669"/>
    <property type="project" value="InterPro"/>
</dbReference>
<protein>
    <recommendedName>
        <fullName evidence="2">Tail specific protease domain-containing protein</fullName>
    </recommendedName>
</protein>
<keyword evidence="1" id="KW-1133">Transmembrane helix</keyword>
<dbReference type="RefSeq" id="WP_154531882.1">
    <property type="nucleotide sequence ID" value="NZ_VULX01000019.1"/>
</dbReference>
<proteinExistence type="predicted"/>
<sequence length="511" mass="58526">MINKKNSRILAVIGVITVITTAILITKSLKTKSKQNTKDFNSFISDVNNSKSDVRNTTTNLKPEYQNWLKDDKLPFTEKELDDISVYANQFQNSFDNNIIKSNSDEYDENKLLTYDKAKKDTDRLFNLFKYGYSAYGYYGGDSKFNDVKEKVLSSLPKDKSFTVDNFRNILVSNLSFINDQHFDILDKNNRPSFKGKYYYIYDEPIYKDSTGYYEIKHLKRYYIQSMDGNNKTSDFIHKTIGKKGNIIYNIAIMNDFTNDMKLSRKITLKSKNGQETSETIDLSLKFFTANYNTSYEYTEQSGIPIVKLSRFYNVSQSETDLNDFIDSASQIKSSPVAILDLRGNTGGYDDIAQQWIINYFGVLNDKQNIYSRGATMELHSSLIKSLNQTSYDELFKEFPGHKSKIVKNKNILFILMDNATASASEKFIESLSNIDNIVLVGTNTKGALLSGDPKYYKLSNSSINVYIGTILYMTPFGIDFEGKGFEPDLLVDSNDALDKTIKLIKYYKLK</sequence>
<keyword evidence="1" id="KW-0472">Membrane</keyword>
<dbReference type="InterPro" id="IPR029045">
    <property type="entry name" value="ClpP/crotonase-like_dom_sf"/>
</dbReference>